<keyword evidence="1" id="KW-0175">Coiled coil</keyword>
<proteinExistence type="predicted"/>
<keyword evidence="3" id="KW-1185">Reference proteome</keyword>
<dbReference type="Proteomes" id="UP001500340">
    <property type="component" value="Unassembled WGS sequence"/>
</dbReference>
<protein>
    <recommendedName>
        <fullName evidence="4">Copper amine oxidase-like N-terminal domain-containing protein</fullName>
    </recommendedName>
</protein>
<accession>A0ABN0Y4V0</accession>
<sequence>MVPKYDTEVNPMKMIRNLSLVLAGFVLGAAVMFTPQIQAATSKLLGSKVGNVVSVKIDDKSIGQGAVINGTTYLPLRATANEMGLEVTKVDTKEVLLSSGSEVSGTQAVNNSEQMKKLQEQIRELNKEISGAENVIGNKEAILRLIESSQDMVELLEQQKADNNEYYDENMYTMYVERLEKSKKNLQDAETNLPLYKQKLTELEAELDKLEGK</sequence>
<evidence type="ECO:0008006" key="4">
    <source>
        <dbReference type="Google" id="ProtNLM"/>
    </source>
</evidence>
<feature type="coiled-coil region" evidence="1">
    <location>
        <begin position="108"/>
        <end position="213"/>
    </location>
</feature>
<organism evidence="2 3">
    <name type="scientific">Paenibacillus motobuensis</name>
    <dbReference type="NCBI Taxonomy" id="295324"/>
    <lineage>
        <taxon>Bacteria</taxon>
        <taxon>Bacillati</taxon>
        <taxon>Bacillota</taxon>
        <taxon>Bacilli</taxon>
        <taxon>Bacillales</taxon>
        <taxon>Paenibacillaceae</taxon>
        <taxon>Paenibacillus</taxon>
    </lineage>
</organism>
<reference evidence="2 3" key="1">
    <citation type="journal article" date="2019" name="Int. J. Syst. Evol. Microbiol.">
        <title>The Global Catalogue of Microorganisms (GCM) 10K type strain sequencing project: providing services to taxonomists for standard genome sequencing and annotation.</title>
        <authorList>
            <consortium name="The Broad Institute Genomics Platform"/>
            <consortium name="The Broad Institute Genome Sequencing Center for Infectious Disease"/>
            <person name="Wu L."/>
            <person name="Ma J."/>
        </authorList>
    </citation>
    <scope>NUCLEOTIDE SEQUENCE [LARGE SCALE GENOMIC DNA]</scope>
    <source>
        <strain evidence="2 3">JCM 12774</strain>
    </source>
</reference>
<gene>
    <name evidence="2" type="ORF">GCM10008933_12340</name>
</gene>
<name>A0ABN0Y4V0_9BACL</name>
<comment type="caution">
    <text evidence="2">The sequence shown here is derived from an EMBL/GenBank/DDBJ whole genome shotgun (WGS) entry which is preliminary data.</text>
</comment>
<evidence type="ECO:0000313" key="2">
    <source>
        <dbReference type="EMBL" id="GAA0382707.1"/>
    </source>
</evidence>
<dbReference type="EMBL" id="BAAACX010000007">
    <property type="protein sequence ID" value="GAA0382707.1"/>
    <property type="molecule type" value="Genomic_DNA"/>
</dbReference>
<evidence type="ECO:0000313" key="3">
    <source>
        <dbReference type="Proteomes" id="UP001500340"/>
    </source>
</evidence>
<evidence type="ECO:0000256" key="1">
    <source>
        <dbReference type="SAM" id="Coils"/>
    </source>
</evidence>